<comment type="pathway">
    <text evidence="2">Protein modification; protein glycosylation.</text>
</comment>
<reference evidence="10" key="3">
    <citation type="submission" date="2020-05" db="EMBL/GenBank/DDBJ databases">
        <authorList>
            <person name="Rincon C."/>
            <person name="Sanders R I."/>
            <person name="Robbins C."/>
            <person name="Chaturvedi A."/>
        </authorList>
    </citation>
    <scope>NUCLEOTIDE SEQUENCE</scope>
    <source>
        <strain evidence="10">CHB12</strain>
    </source>
</reference>
<evidence type="ECO:0000256" key="6">
    <source>
        <dbReference type="PIRSR" id="PIRSR601382-1"/>
    </source>
</evidence>
<dbReference type="InterPro" id="IPR036026">
    <property type="entry name" value="Seven-hairpin_glycosidases"/>
</dbReference>
<dbReference type="Proteomes" id="UP000232688">
    <property type="component" value="Unassembled WGS sequence"/>
</dbReference>
<name>A0A2I1F8R8_9GLOM</name>
<evidence type="ECO:0000313" key="11">
    <source>
        <dbReference type="EMBL" id="PKC63837.1"/>
    </source>
</evidence>
<dbReference type="PRINTS" id="PR00747">
    <property type="entry name" value="GLYHDRLASE47"/>
</dbReference>
<dbReference type="GO" id="GO:0005783">
    <property type="term" value="C:endoplasmic reticulum"/>
    <property type="evidence" value="ECO:0007669"/>
    <property type="project" value="TreeGrafter"/>
</dbReference>
<dbReference type="VEuPathDB" id="FungiDB:FUN_008531"/>
<feature type="disulfide bond" evidence="8">
    <location>
        <begin position="438"/>
        <end position="467"/>
    </location>
</feature>
<dbReference type="EMBL" id="LLXH01000696">
    <property type="protein sequence ID" value="PKC63837.1"/>
    <property type="molecule type" value="Genomic_DNA"/>
</dbReference>
<dbReference type="Gene3D" id="1.50.10.10">
    <property type="match status" value="1"/>
</dbReference>
<dbReference type="EC" id="3.2.1.-" evidence="9"/>
<organism evidence="11 12">
    <name type="scientific">Rhizophagus irregularis</name>
    <dbReference type="NCBI Taxonomy" id="588596"/>
    <lineage>
        <taxon>Eukaryota</taxon>
        <taxon>Fungi</taxon>
        <taxon>Fungi incertae sedis</taxon>
        <taxon>Mucoromycota</taxon>
        <taxon>Glomeromycotina</taxon>
        <taxon>Glomeromycetes</taxon>
        <taxon>Glomerales</taxon>
        <taxon>Glomeraceae</taxon>
        <taxon>Rhizophagus</taxon>
    </lineage>
</organism>
<evidence type="ECO:0000256" key="1">
    <source>
        <dbReference type="ARBA" id="ARBA00001913"/>
    </source>
</evidence>
<evidence type="ECO:0000256" key="9">
    <source>
        <dbReference type="RuleBase" id="RU361193"/>
    </source>
</evidence>
<dbReference type="InterPro" id="IPR012341">
    <property type="entry name" value="6hp_glycosidase-like_sf"/>
</dbReference>
<protein>
    <recommendedName>
        <fullName evidence="9">alpha-1,2-Mannosidase</fullName>
        <ecNumber evidence="9">3.2.1.-</ecNumber>
    </recommendedName>
</protein>
<evidence type="ECO:0000256" key="8">
    <source>
        <dbReference type="PIRSR" id="PIRSR601382-3"/>
    </source>
</evidence>
<dbReference type="GO" id="GO:0005975">
    <property type="term" value="P:carbohydrate metabolic process"/>
    <property type="evidence" value="ECO:0007669"/>
    <property type="project" value="InterPro"/>
</dbReference>
<dbReference type="InterPro" id="IPR050749">
    <property type="entry name" value="Glycosyl_Hydrolase_47"/>
</dbReference>
<dbReference type="EMBL" id="CAGKOT010000076">
    <property type="protein sequence ID" value="CAB5392318.1"/>
    <property type="molecule type" value="Genomic_DNA"/>
</dbReference>
<evidence type="ECO:0000256" key="2">
    <source>
        <dbReference type="ARBA" id="ARBA00004922"/>
    </source>
</evidence>
<dbReference type="GO" id="GO:0005509">
    <property type="term" value="F:calcium ion binding"/>
    <property type="evidence" value="ECO:0007669"/>
    <property type="project" value="InterPro"/>
</dbReference>
<keyword evidence="4 9" id="KW-0378">Hydrolase</keyword>
<feature type="active site" description="Proton donor" evidence="6">
    <location>
        <position position="237"/>
    </location>
</feature>
<dbReference type="OrthoDB" id="8118055at2759"/>
<evidence type="ECO:0000256" key="5">
    <source>
        <dbReference type="ARBA" id="ARBA00023157"/>
    </source>
</evidence>
<evidence type="ECO:0000313" key="10">
    <source>
        <dbReference type="EMBL" id="CAB5392318.1"/>
    </source>
</evidence>
<dbReference type="AlphaFoldDB" id="A0A2I1F8R8"/>
<dbReference type="PANTHER" id="PTHR11742">
    <property type="entry name" value="MANNOSYL-OLIGOSACCHARIDE ALPHA-1,2-MANNOSIDASE-RELATED"/>
    <property type="match status" value="1"/>
</dbReference>
<comment type="cofactor">
    <cofactor evidence="1 7">
        <name>Ca(2+)</name>
        <dbReference type="ChEBI" id="CHEBI:29108"/>
    </cofactor>
</comment>
<accession>A0A2I1F8R8</accession>
<dbReference type="GO" id="GO:0036503">
    <property type="term" value="P:ERAD pathway"/>
    <property type="evidence" value="ECO:0007669"/>
    <property type="project" value="UniProtKB-ARBA"/>
</dbReference>
<dbReference type="InterPro" id="IPR001382">
    <property type="entry name" value="Glyco_hydro_47"/>
</dbReference>
<dbReference type="PANTHER" id="PTHR11742:SF103">
    <property type="entry name" value="ENDOPLASMIC RETICULUM MANNOSIDASE MNL2-RELATED"/>
    <property type="match status" value="1"/>
</dbReference>
<dbReference type="GO" id="GO:0004571">
    <property type="term" value="F:mannosyl-oligosaccharide 1,2-alpha-mannosidase activity"/>
    <property type="evidence" value="ECO:0007669"/>
    <property type="project" value="InterPro"/>
</dbReference>
<sequence>MMSHNNQFSWRLNTRLRITIFLLSIFLLLTYQIFTVDNDDLDKPEQWWSNTSNSLESIDTDITNFTELTDVNDTTDTNDITDTINNNYIGKIVETNNDITETGKAVDTGDLNNTQSTNKIDFLDVINKVSYLPKIQSDPINFFETPEEKALRESRRESVKQGFLHAWNGYVNYAWGSDELLPITNSSSNNYNGWGATMVDALDTMWIMDLKDEFKNATNYIANVDFTWSKNDISIFETTIRYLGGLLSAYELSGDEMLLQKAKDLGEAMIPAFNSPTGIPYNTWNLTKGLTANGYQPYYSMGILSQAGTLLLEYTKLAQLTGISSYFDKVQLVTDVLDKAKKSIPGFYPLFVSQTSGQFTNDEINFGGMGDSFYEYLIKEYIYIGGAIDQYRRMYEESIDSMSKYLIKKGQVKAYPDLLFLGSYSHGSFVARMEHLACFVPGMLAIGSKTLDRPKDLELAIELAETCFWAYNSTTTGIGPESFSFFVKGDPIDKNKLKMLTTQWNNKLLPYGVYQMNGNYLLRPETIESLFILYRVTGDKSYQEKGLEIWQAIETWCKTQTAYSGLRNVAGPNIVQNDNMESFFFAETLKYLYLLFSEPDVISLDNYVFNTESHPFLRMLPNYN</sequence>
<comment type="caution">
    <text evidence="11">The sequence shown here is derived from an EMBL/GenBank/DDBJ whole genome shotgun (WGS) entry which is preliminary data.</text>
</comment>
<dbReference type="Pfam" id="PF01532">
    <property type="entry name" value="Glyco_hydro_47"/>
    <property type="match status" value="1"/>
</dbReference>
<dbReference type="GO" id="GO:0016020">
    <property type="term" value="C:membrane"/>
    <property type="evidence" value="ECO:0007669"/>
    <property type="project" value="InterPro"/>
</dbReference>
<reference evidence="11 12" key="1">
    <citation type="submission" date="2017-10" db="EMBL/GenBank/DDBJ databases">
        <title>Extensive intraspecific genome diversity in a model arbuscular mycorrhizal fungus.</title>
        <authorList>
            <person name="Chen E.C.H."/>
            <person name="Morin E."/>
            <person name="Baudet D."/>
            <person name="Noel J."/>
            <person name="Ndikumana S."/>
            <person name="Charron P."/>
            <person name="St-Onge C."/>
            <person name="Giorgi J."/>
            <person name="Grigoriev I.V."/>
            <person name="Roux C."/>
            <person name="Martin F.M."/>
            <person name="Corradi N."/>
        </authorList>
    </citation>
    <scope>NUCLEOTIDE SEQUENCE [LARGE SCALE GENOMIC DNA]</scope>
    <source>
        <strain evidence="11 12">A1</strain>
    </source>
</reference>
<feature type="binding site" evidence="7">
    <location>
        <position position="611"/>
    </location>
    <ligand>
        <name>Ca(2+)</name>
        <dbReference type="ChEBI" id="CHEBI:29108"/>
    </ligand>
</feature>
<reference evidence="11 12" key="2">
    <citation type="submission" date="2017-10" db="EMBL/GenBank/DDBJ databases">
        <title>Genome analyses suggest a sexual origin of heterokaryosis in a supposedly ancient asexual fungus.</title>
        <authorList>
            <person name="Corradi N."/>
            <person name="Sedzielewska K."/>
            <person name="Noel J."/>
            <person name="Charron P."/>
            <person name="Farinelli L."/>
            <person name="Marton T."/>
            <person name="Kruger M."/>
            <person name="Pelin A."/>
            <person name="Brachmann A."/>
            <person name="Corradi N."/>
        </authorList>
    </citation>
    <scope>NUCLEOTIDE SEQUENCE [LARGE SCALE GENOMIC DNA]</scope>
    <source>
        <strain evidence="11 12">A1</strain>
    </source>
</reference>
<evidence type="ECO:0000256" key="7">
    <source>
        <dbReference type="PIRSR" id="PIRSR601382-2"/>
    </source>
</evidence>
<evidence type="ECO:0000256" key="3">
    <source>
        <dbReference type="ARBA" id="ARBA00007658"/>
    </source>
</evidence>
<keyword evidence="7" id="KW-0106">Calcium</keyword>
<evidence type="ECO:0000313" key="12">
    <source>
        <dbReference type="Proteomes" id="UP000232688"/>
    </source>
</evidence>
<dbReference type="VEuPathDB" id="FungiDB:RhiirA1_366868"/>
<gene>
    <name evidence="10" type="ORF">CHRIB12_LOCUS22345</name>
    <name evidence="11" type="ORF">RhiirA1_366868</name>
</gene>
<feature type="active site" evidence="6">
    <location>
        <position position="371"/>
    </location>
</feature>
<keyword evidence="9" id="KW-0326">Glycosidase</keyword>
<proteinExistence type="inferred from homology"/>
<dbReference type="VEuPathDB" id="FungiDB:RhiirFUN_008909"/>
<keyword evidence="5 8" id="KW-1015">Disulfide bond</keyword>
<dbReference type="SUPFAM" id="SSF48225">
    <property type="entry name" value="Seven-hairpin glycosidases"/>
    <property type="match status" value="1"/>
</dbReference>
<evidence type="ECO:0000256" key="4">
    <source>
        <dbReference type="ARBA" id="ARBA00022801"/>
    </source>
</evidence>
<feature type="active site" evidence="6">
    <location>
        <position position="525"/>
    </location>
</feature>
<dbReference type="Proteomes" id="UP000684084">
    <property type="component" value="Unassembled WGS sequence"/>
</dbReference>
<keyword evidence="7" id="KW-0479">Metal-binding</keyword>
<feature type="active site" description="Proton donor" evidence="6">
    <location>
        <position position="481"/>
    </location>
</feature>
<comment type="similarity">
    <text evidence="3 9">Belongs to the glycosyl hydrolase 47 family.</text>
</comment>